<dbReference type="NCBIfam" id="TIGR01297">
    <property type="entry name" value="CDF"/>
    <property type="match status" value="1"/>
</dbReference>
<evidence type="ECO:0000256" key="2">
    <source>
        <dbReference type="ARBA" id="ARBA00022448"/>
    </source>
</evidence>
<evidence type="ECO:0000256" key="6">
    <source>
        <dbReference type="SAM" id="Phobius"/>
    </source>
</evidence>
<dbReference type="SUPFAM" id="SSF160240">
    <property type="entry name" value="Cation efflux protein cytoplasmic domain-like"/>
    <property type="match status" value="1"/>
</dbReference>
<reference evidence="8" key="1">
    <citation type="submission" date="2021-03" db="EMBL/GenBank/DDBJ databases">
        <title>Leucobacter chromiisoli sp. nov., isolated from chromium-containing soil of chemical plant.</title>
        <authorList>
            <person name="Xu Z."/>
        </authorList>
    </citation>
    <scope>NUCLEOTIDE SEQUENCE</scope>
    <source>
        <strain evidence="8">K 70/01</strain>
    </source>
</reference>
<feature type="transmembrane region" description="Helical" evidence="6">
    <location>
        <begin position="160"/>
        <end position="183"/>
    </location>
</feature>
<dbReference type="GO" id="GO:0016020">
    <property type="term" value="C:membrane"/>
    <property type="evidence" value="ECO:0007669"/>
    <property type="project" value="UniProtKB-SubCell"/>
</dbReference>
<evidence type="ECO:0000256" key="1">
    <source>
        <dbReference type="ARBA" id="ARBA00004141"/>
    </source>
</evidence>
<evidence type="ECO:0000313" key="9">
    <source>
        <dbReference type="Proteomes" id="UP000668403"/>
    </source>
</evidence>
<comment type="caution">
    <text evidence="8">The sequence shown here is derived from an EMBL/GenBank/DDBJ whole genome shotgun (WGS) entry which is preliminary data.</text>
</comment>
<feature type="transmembrane region" description="Helical" evidence="6">
    <location>
        <begin position="189"/>
        <end position="211"/>
    </location>
</feature>
<dbReference type="EMBL" id="JAGFBF010000001">
    <property type="protein sequence ID" value="MBO2989096.1"/>
    <property type="molecule type" value="Genomic_DNA"/>
</dbReference>
<name>A0A939TJC7_9MICO</name>
<keyword evidence="9" id="KW-1185">Reference proteome</keyword>
<dbReference type="AlphaFoldDB" id="A0A939TJC7"/>
<feature type="transmembrane region" description="Helical" evidence="6">
    <location>
        <begin position="77"/>
        <end position="100"/>
    </location>
</feature>
<evidence type="ECO:0000256" key="4">
    <source>
        <dbReference type="ARBA" id="ARBA00022989"/>
    </source>
</evidence>
<dbReference type="Pfam" id="PF01545">
    <property type="entry name" value="Cation_efflux"/>
    <property type="match status" value="1"/>
</dbReference>
<dbReference type="GO" id="GO:0008324">
    <property type="term" value="F:monoatomic cation transmembrane transporter activity"/>
    <property type="evidence" value="ECO:0007669"/>
    <property type="project" value="InterPro"/>
</dbReference>
<dbReference type="Proteomes" id="UP000668403">
    <property type="component" value="Unassembled WGS sequence"/>
</dbReference>
<feature type="transmembrane region" description="Helical" evidence="6">
    <location>
        <begin position="112"/>
        <end position="130"/>
    </location>
</feature>
<evidence type="ECO:0000259" key="7">
    <source>
        <dbReference type="Pfam" id="PF01545"/>
    </source>
</evidence>
<evidence type="ECO:0000256" key="3">
    <source>
        <dbReference type="ARBA" id="ARBA00022692"/>
    </source>
</evidence>
<keyword evidence="2" id="KW-0813">Transport</keyword>
<feature type="domain" description="Cation efflux protein transmembrane" evidence="7">
    <location>
        <begin position="10"/>
        <end position="217"/>
    </location>
</feature>
<dbReference type="PANTHER" id="PTHR13414:SF9">
    <property type="entry name" value="PROTON-COUPLED ZINC ANTIPORTER SLC30A9, MITOCHONDRIAL"/>
    <property type="match status" value="1"/>
</dbReference>
<dbReference type="PANTHER" id="PTHR13414">
    <property type="entry name" value="HUEL-CATION TRANSPORTER"/>
    <property type="match status" value="1"/>
</dbReference>
<accession>A0A939TJC7</accession>
<evidence type="ECO:0000256" key="5">
    <source>
        <dbReference type="ARBA" id="ARBA00023136"/>
    </source>
</evidence>
<dbReference type="InterPro" id="IPR058533">
    <property type="entry name" value="Cation_efflux_TM"/>
</dbReference>
<dbReference type="SUPFAM" id="SSF161111">
    <property type="entry name" value="Cation efflux protein transmembrane domain-like"/>
    <property type="match status" value="1"/>
</dbReference>
<dbReference type="Gene3D" id="1.20.1510.10">
    <property type="entry name" value="Cation efflux protein transmembrane domain"/>
    <property type="match status" value="1"/>
</dbReference>
<dbReference type="GO" id="GO:0006829">
    <property type="term" value="P:zinc ion transport"/>
    <property type="evidence" value="ECO:0007669"/>
    <property type="project" value="InterPro"/>
</dbReference>
<dbReference type="RefSeq" id="WP_208236939.1">
    <property type="nucleotide sequence ID" value="NZ_BAAAQU010000001.1"/>
</dbReference>
<feature type="transmembrane region" description="Helical" evidence="6">
    <location>
        <begin position="9"/>
        <end position="30"/>
    </location>
</feature>
<organism evidence="8 9">
    <name type="scientific">Leucobacter tardus</name>
    <dbReference type="NCBI Taxonomy" id="501483"/>
    <lineage>
        <taxon>Bacteria</taxon>
        <taxon>Bacillati</taxon>
        <taxon>Actinomycetota</taxon>
        <taxon>Actinomycetes</taxon>
        <taxon>Micrococcales</taxon>
        <taxon>Microbacteriaceae</taxon>
        <taxon>Leucobacter</taxon>
    </lineage>
</organism>
<protein>
    <submittedName>
        <fullName evidence="8">Cation transporter</fullName>
    </submittedName>
</protein>
<keyword evidence="5 6" id="KW-0472">Membrane</keyword>
<dbReference type="InterPro" id="IPR040177">
    <property type="entry name" value="SLC30A9"/>
</dbReference>
<sequence length="320" mass="34288">MSASGGSKAVVAALLANIGIAITKFIAWAFSGSAAMLAEGVHSLADSGNQVLLLIGGKRAQQAPDREHPFGHGRVRYVYAFVVAIVLFTIGGVFSVYEGIAKIREPHPLEVWWLPLGVLVVAIVLESLSLRTAVRESRPHKGDSSWFEFIRRSKAPELPVVLLEDLGALVGLVFAFFGVGLTVLTGNGLFDGIATVAIGMLLIAIACLVGVEVKSLLVGEGASDEDVTRVEAAILEGSDIDRIIHMKTLYVGPDEFMIGAKISLSPQCTMHEVSVIVNLAERRIREAVPAATYIYLEPDIYFDPDAKQPTTSSIVTLSYD</sequence>
<gene>
    <name evidence="8" type="ORF">J4H85_03665</name>
</gene>
<dbReference type="InterPro" id="IPR027469">
    <property type="entry name" value="Cation_efflux_TMD_sf"/>
</dbReference>
<proteinExistence type="predicted"/>
<dbReference type="InterPro" id="IPR036837">
    <property type="entry name" value="Cation_efflux_CTD_sf"/>
</dbReference>
<dbReference type="InterPro" id="IPR002524">
    <property type="entry name" value="Cation_efflux"/>
</dbReference>
<evidence type="ECO:0000313" key="8">
    <source>
        <dbReference type="EMBL" id="MBO2989096.1"/>
    </source>
</evidence>
<comment type="subcellular location">
    <subcellularLocation>
        <location evidence="1">Membrane</location>
        <topology evidence="1">Multi-pass membrane protein</topology>
    </subcellularLocation>
</comment>
<keyword evidence="4 6" id="KW-1133">Transmembrane helix</keyword>
<keyword evidence="3 6" id="KW-0812">Transmembrane</keyword>